<evidence type="ECO:0000259" key="2">
    <source>
        <dbReference type="PROSITE" id="PS50211"/>
    </source>
</evidence>
<feature type="domain" description="UDENN" evidence="2">
    <location>
        <begin position="33"/>
        <end position="664"/>
    </location>
</feature>
<evidence type="ECO:0000313" key="4">
    <source>
        <dbReference type="Proteomes" id="UP000193467"/>
    </source>
</evidence>
<comment type="caution">
    <text evidence="3">The sequence shown here is derived from an EMBL/GenBank/DDBJ whole genome shotgun (WGS) entry which is preliminary data.</text>
</comment>
<name>A0A1Y2G3A7_9BASI</name>
<dbReference type="GO" id="GO:0005886">
    <property type="term" value="C:plasma membrane"/>
    <property type="evidence" value="ECO:0007669"/>
    <property type="project" value="TreeGrafter"/>
</dbReference>
<dbReference type="InParanoid" id="A0A1Y2G3A7"/>
<dbReference type="OrthoDB" id="66409at2759"/>
<feature type="compositionally biased region" description="Polar residues" evidence="1">
    <location>
        <begin position="803"/>
        <end position="814"/>
    </location>
</feature>
<feature type="region of interest" description="Disordered" evidence="1">
    <location>
        <begin position="235"/>
        <end position="309"/>
    </location>
</feature>
<dbReference type="InterPro" id="IPR012860">
    <property type="entry name" value="Afi1_N"/>
</dbReference>
<dbReference type="PANTHER" id="PTHR28245">
    <property type="entry name" value="ARF3-INTERACTING PROTEIN 1"/>
    <property type="match status" value="1"/>
</dbReference>
<organism evidence="3 4">
    <name type="scientific">Leucosporidium creatinivorum</name>
    <dbReference type="NCBI Taxonomy" id="106004"/>
    <lineage>
        <taxon>Eukaryota</taxon>
        <taxon>Fungi</taxon>
        <taxon>Dikarya</taxon>
        <taxon>Basidiomycota</taxon>
        <taxon>Pucciniomycotina</taxon>
        <taxon>Microbotryomycetes</taxon>
        <taxon>Leucosporidiales</taxon>
        <taxon>Leucosporidium</taxon>
    </lineage>
</organism>
<dbReference type="PANTHER" id="PTHR28245:SF1">
    <property type="entry name" value="ARF3-INTERACTING PROTEIN 1"/>
    <property type="match status" value="1"/>
</dbReference>
<evidence type="ECO:0000313" key="3">
    <source>
        <dbReference type="EMBL" id="ORY92415.1"/>
    </source>
</evidence>
<gene>
    <name evidence="3" type="ORF">BCR35DRAFT_260136</name>
</gene>
<dbReference type="FunCoup" id="A0A1Y2G3A7">
    <property type="interactions" value="54"/>
</dbReference>
<feature type="compositionally biased region" description="Basic and acidic residues" evidence="1">
    <location>
        <begin position="556"/>
        <end position="566"/>
    </location>
</feature>
<dbReference type="EMBL" id="MCGR01000001">
    <property type="protein sequence ID" value="ORY92415.1"/>
    <property type="molecule type" value="Genomic_DNA"/>
</dbReference>
<feature type="compositionally biased region" description="Polar residues" evidence="1">
    <location>
        <begin position="295"/>
        <end position="309"/>
    </location>
</feature>
<proteinExistence type="predicted"/>
<evidence type="ECO:0000256" key="1">
    <source>
        <dbReference type="SAM" id="MobiDB-lite"/>
    </source>
</evidence>
<dbReference type="AlphaFoldDB" id="A0A1Y2G3A7"/>
<dbReference type="GO" id="GO:0051666">
    <property type="term" value="P:actin cortical patch localization"/>
    <property type="evidence" value="ECO:0007669"/>
    <property type="project" value="TreeGrafter"/>
</dbReference>
<feature type="region of interest" description="Disordered" evidence="1">
    <location>
        <begin position="95"/>
        <end position="128"/>
    </location>
</feature>
<feature type="region of interest" description="Disordered" evidence="1">
    <location>
        <begin position="325"/>
        <end position="365"/>
    </location>
</feature>
<keyword evidence="4" id="KW-1185">Reference proteome</keyword>
<feature type="region of interest" description="Disordered" evidence="1">
    <location>
        <begin position="556"/>
        <end position="582"/>
    </location>
</feature>
<feature type="region of interest" description="Disordered" evidence="1">
    <location>
        <begin position="802"/>
        <end position="826"/>
    </location>
</feature>
<dbReference type="InterPro" id="IPR037516">
    <property type="entry name" value="Tripartite_DENN"/>
</dbReference>
<dbReference type="Proteomes" id="UP000193467">
    <property type="component" value="Unassembled WGS sequence"/>
</dbReference>
<protein>
    <submittedName>
        <fullName evidence="3">Docking domain of Afi1 for Arf3 in vesicle trafficking-domain-containing protein</fullName>
    </submittedName>
</protein>
<feature type="compositionally biased region" description="Low complexity" evidence="1">
    <location>
        <begin position="7"/>
        <end position="24"/>
    </location>
</feature>
<dbReference type="Pfam" id="PF08616">
    <property type="entry name" value="SPA"/>
    <property type="match status" value="1"/>
</dbReference>
<dbReference type="STRING" id="106004.A0A1Y2G3A7"/>
<feature type="compositionally biased region" description="Pro residues" evidence="1">
    <location>
        <begin position="817"/>
        <end position="826"/>
    </location>
</feature>
<reference evidence="3 4" key="1">
    <citation type="submission" date="2016-07" db="EMBL/GenBank/DDBJ databases">
        <title>Pervasive Adenine N6-methylation of Active Genes in Fungi.</title>
        <authorList>
            <consortium name="DOE Joint Genome Institute"/>
            <person name="Mondo S.J."/>
            <person name="Dannebaum R.O."/>
            <person name="Kuo R.C."/>
            <person name="Labutti K."/>
            <person name="Haridas S."/>
            <person name="Kuo A."/>
            <person name="Salamov A."/>
            <person name="Ahrendt S.R."/>
            <person name="Lipzen A."/>
            <person name="Sullivan W."/>
            <person name="Andreopoulos W.B."/>
            <person name="Clum A."/>
            <person name="Lindquist E."/>
            <person name="Daum C."/>
            <person name="Ramamoorthy G.K."/>
            <person name="Gryganskyi A."/>
            <person name="Culley D."/>
            <person name="Magnuson J.K."/>
            <person name="James T.Y."/>
            <person name="O'Malley M.A."/>
            <person name="Stajich J.E."/>
            <person name="Spatafora J.W."/>
            <person name="Visel A."/>
            <person name="Grigoriev I.V."/>
        </authorList>
    </citation>
    <scope>NUCLEOTIDE SEQUENCE [LARGE SCALE GENOMIC DNA]</scope>
    <source>
        <strain evidence="3 4">62-1032</strain>
    </source>
</reference>
<feature type="compositionally biased region" description="Polar residues" evidence="1">
    <location>
        <begin position="325"/>
        <end position="340"/>
    </location>
</feature>
<sequence>MSSSRQSLAPLSTLASSSSLNSIARPPPRPPVSYVLLAEFDIDEGSVLKHQYPVATGTDEHLLAEHMLPDGAHDRTEDWTVFYLNQIPGLTVDSSLLDSPNNPGRIDSSLAGKGKGRASENGSGAPSFATTMGTDGELLYVMSLVRTKKDASVRRGALVKALAVASHNPYIQIYKPILLLALEDYYKEPSIDCLSRLYRAINSMDTTYMPSLSLDERIILRTSERKDIFEEKFMGFPESSSPFPDASTSGTPSSSHLPLDRTPSSASFSRQSDGSTEVLDTLEQRSGSSGSISSLASTNKDTASYAGSTDDLSAWNKNSLARSRANTVTSSEDGSRSQFASALAPGGGGERSTTPALPPGRPKDTHWFDSKITYAGIPLPIRIPLATFPEEIGDYSLIKLIQTFSPSASSSTPPTTGPLHPHLHTNGPHTHPIILLFNALVTGKRVVFLGHGQPAGQVANLVLAACALGSGCGSVLQGFKERAFPYTNLSNLDNLQLVDGFIAGVCNPAFADRPTWWDVLCNMETGKVIVSKSIEQPKVSHRSWIKTASGGLEGYSEKSALEEEPKAAQAQAQAQGRATDAPDNPFMEEILNAIQSHYGEAVIRARFTDYVQRFVRIASRFEEDGGGSKTTIGYPCANFSSHSMRLGGGVVFVDDAQMQREMQSNVGRVEGWKLTKSYKQYQKGYLSEAPTRSFDLMHQISRLRQGRKMSDAEVKLILGTLAEHSKTDEQIVAMLAQLPSHFGGLLPLAFGLFHPVPSIRYSAVELLERLDAHPTGQKFVQSLNAFHRLAYHRLLRERRGDLTSPTSLKSSGRSSIPPVPPPKELL</sequence>
<dbReference type="InterPro" id="IPR052809">
    <property type="entry name" value="Actin_polarity_regulatory"/>
</dbReference>
<feature type="compositionally biased region" description="Polar residues" evidence="1">
    <location>
        <begin position="238"/>
        <end position="275"/>
    </location>
</feature>
<dbReference type="PROSITE" id="PS50211">
    <property type="entry name" value="DENN"/>
    <property type="match status" value="1"/>
</dbReference>
<accession>A0A1Y2G3A7</accession>
<feature type="region of interest" description="Disordered" evidence="1">
    <location>
        <begin position="1"/>
        <end position="28"/>
    </location>
</feature>
<dbReference type="Pfam" id="PF07792">
    <property type="entry name" value="Afi1"/>
    <property type="match status" value="1"/>
</dbReference>